<evidence type="ECO:0000256" key="3">
    <source>
        <dbReference type="ARBA" id="ARBA00023180"/>
    </source>
</evidence>
<evidence type="ECO:0000256" key="2">
    <source>
        <dbReference type="ARBA" id="ARBA00022679"/>
    </source>
</evidence>
<dbReference type="Proteomes" id="UP000012081">
    <property type="component" value="Unassembled WGS sequence"/>
</dbReference>
<dbReference type="PANTHER" id="PTHR20961">
    <property type="entry name" value="GLYCOSYLTRANSFERASE"/>
    <property type="match status" value="1"/>
</dbReference>
<dbReference type="RefSeq" id="WP_003391134.1">
    <property type="nucleotide sequence ID" value="NZ_APBN01000013.1"/>
</dbReference>
<dbReference type="EMBL" id="APBN01000013">
    <property type="protein sequence ID" value="EMT50684.1"/>
    <property type="molecule type" value="Genomic_DNA"/>
</dbReference>
<name>M8D371_9BACL</name>
<dbReference type="Pfam" id="PF04577">
    <property type="entry name" value="Glyco_transf_61"/>
    <property type="match status" value="1"/>
</dbReference>
<dbReference type="OrthoDB" id="182122at2"/>
<keyword evidence="6" id="KW-1185">Reference proteome</keyword>
<gene>
    <name evidence="5" type="ORF">I532_21490</name>
</gene>
<proteinExistence type="predicted"/>
<reference evidence="5 6" key="1">
    <citation type="submission" date="2013-03" db="EMBL/GenBank/DDBJ databases">
        <title>Assembly of a new bacterial strain Brevibacillus borstelensis AK1.</title>
        <authorList>
            <person name="Rajan I."/>
            <person name="PoliReddy D."/>
            <person name="Sugumar T."/>
            <person name="Rathinam K."/>
            <person name="Alqarawi S."/>
            <person name="Khalil A.B."/>
            <person name="Sivakumar N."/>
        </authorList>
    </citation>
    <scope>NUCLEOTIDE SEQUENCE [LARGE SCALE GENOMIC DNA]</scope>
    <source>
        <strain evidence="5 6">AK1</strain>
    </source>
</reference>
<accession>M8D371</accession>
<protein>
    <submittedName>
        <fullName evidence="5">Capsular polysaccharide biosynthesis protein</fullName>
    </submittedName>
</protein>
<comment type="caution">
    <text evidence="5">The sequence shown here is derived from an EMBL/GenBank/DDBJ whole genome shotgun (WGS) entry which is preliminary data.</text>
</comment>
<dbReference type="STRING" id="1300222.I532_21490"/>
<evidence type="ECO:0000256" key="1">
    <source>
        <dbReference type="ARBA" id="ARBA00022676"/>
    </source>
</evidence>
<feature type="domain" description="Glycosyltransferase 61 catalytic" evidence="4">
    <location>
        <begin position="141"/>
        <end position="332"/>
    </location>
</feature>
<dbReference type="GO" id="GO:0016757">
    <property type="term" value="F:glycosyltransferase activity"/>
    <property type="evidence" value="ECO:0007669"/>
    <property type="project" value="UniProtKB-KW"/>
</dbReference>
<dbReference type="AlphaFoldDB" id="M8D371"/>
<keyword evidence="2" id="KW-0808">Transferase</keyword>
<dbReference type="PATRIC" id="fig|1300222.3.peg.4520"/>
<keyword evidence="3" id="KW-0325">Glycoprotein</keyword>
<evidence type="ECO:0000313" key="5">
    <source>
        <dbReference type="EMBL" id="EMT50684.1"/>
    </source>
</evidence>
<evidence type="ECO:0000313" key="6">
    <source>
        <dbReference type="Proteomes" id="UP000012081"/>
    </source>
</evidence>
<dbReference type="InterPro" id="IPR007657">
    <property type="entry name" value="Glycosyltransferase_61"/>
</dbReference>
<keyword evidence="1" id="KW-0328">Glycosyltransferase</keyword>
<dbReference type="InterPro" id="IPR049625">
    <property type="entry name" value="Glyco_transf_61_cat"/>
</dbReference>
<organism evidence="5 6">
    <name type="scientific">Brevibacillus borstelensis AK1</name>
    <dbReference type="NCBI Taxonomy" id="1300222"/>
    <lineage>
        <taxon>Bacteria</taxon>
        <taxon>Bacillati</taxon>
        <taxon>Bacillota</taxon>
        <taxon>Bacilli</taxon>
        <taxon>Bacillales</taxon>
        <taxon>Paenibacillaceae</taxon>
        <taxon>Brevibacillus</taxon>
    </lineage>
</organism>
<evidence type="ECO:0000259" key="4">
    <source>
        <dbReference type="Pfam" id="PF04577"/>
    </source>
</evidence>
<sequence length="395" mass="44334">MSQITDGHPAPDGFYRTMGEWVAYHLARGRSMDGLFQEYYADHESDFALPIGLDEPAPWEFREKPFTSHPSPFVGIIPDGRLWGTKGAVVTPENKLVWDVSVEHSSEPPEQHSVFRQSCLPAPQHYDETWAVLTYTASDSYFHWMLDVLPRLDLIRKSGLSIDRYVFNYMSIPILPFQDETLNMLGIPAGKRFQPQADSHCQIKQAVIPSLIGYTSHYPKWAVDFLRKELLPSSIGQTAPSKEASESFRPGPSGALNHKRIYVSRADAFHRRVSNEQQIVSLLGSHGFVTITPSEYSVSEQIRLFASADVIISPHGANLTNIVFCKPGTLVIELFSPGYVNPIYWALSNHAQLRYAYLIGSGRRSPESVHELRGKEDLTIPPDSLQKLLSLLGVV</sequence>